<organism evidence="2">
    <name type="scientific">marine sediment metagenome</name>
    <dbReference type="NCBI Taxonomy" id="412755"/>
    <lineage>
        <taxon>unclassified sequences</taxon>
        <taxon>metagenomes</taxon>
        <taxon>ecological metagenomes</taxon>
    </lineage>
</organism>
<dbReference type="EMBL" id="BARW01030015">
    <property type="protein sequence ID" value="GAJ15222.1"/>
    <property type="molecule type" value="Genomic_DNA"/>
</dbReference>
<evidence type="ECO:0000313" key="2">
    <source>
        <dbReference type="EMBL" id="GAJ15222.1"/>
    </source>
</evidence>
<name>X1VCX9_9ZZZZ</name>
<dbReference type="AlphaFoldDB" id="X1VCX9"/>
<feature type="region of interest" description="Disordered" evidence="1">
    <location>
        <begin position="1"/>
        <end position="21"/>
    </location>
</feature>
<comment type="caution">
    <text evidence="2">The sequence shown here is derived from an EMBL/GenBank/DDBJ whole genome shotgun (WGS) entry which is preliminary data.</text>
</comment>
<accession>X1VCX9</accession>
<sequence>MIPVAKASKAAKGRVRRATMGEKASIRKSARLLADFDLITQKRFDAIVRTTEQRR</sequence>
<evidence type="ECO:0000256" key="1">
    <source>
        <dbReference type="SAM" id="MobiDB-lite"/>
    </source>
</evidence>
<proteinExistence type="predicted"/>
<reference evidence="2" key="1">
    <citation type="journal article" date="2014" name="Front. Microbiol.">
        <title>High frequency of phylogenetically diverse reductive dehalogenase-homologous genes in deep subseafloor sedimentary metagenomes.</title>
        <authorList>
            <person name="Kawai M."/>
            <person name="Futagami T."/>
            <person name="Toyoda A."/>
            <person name="Takaki Y."/>
            <person name="Nishi S."/>
            <person name="Hori S."/>
            <person name="Arai W."/>
            <person name="Tsubouchi T."/>
            <person name="Morono Y."/>
            <person name="Uchiyama I."/>
            <person name="Ito T."/>
            <person name="Fujiyama A."/>
            <person name="Inagaki F."/>
            <person name="Takami H."/>
        </authorList>
    </citation>
    <scope>NUCLEOTIDE SEQUENCE</scope>
    <source>
        <strain evidence="2">Expedition CK06-06</strain>
    </source>
</reference>
<gene>
    <name evidence="2" type="ORF">S12H4_48097</name>
</gene>
<protein>
    <submittedName>
        <fullName evidence="2">Uncharacterized protein</fullName>
    </submittedName>
</protein>